<dbReference type="RefSeq" id="WP_006590807.1">
    <property type="nucleotide sequence ID" value="NZ_BAHD01000004.1"/>
</dbReference>
<keyword evidence="5" id="KW-1185">Reference proteome</keyword>
<feature type="compositionally biased region" description="Polar residues" evidence="1">
    <location>
        <begin position="37"/>
        <end position="66"/>
    </location>
</feature>
<dbReference type="STRING" id="1184609.KILIM_004_00640"/>
<feature type="compositionally biased region" description="Polar residues" evidence="1">
    <location>
        <begin position="102"/>
        <end position="123"/>
    </location>
</feature>
<feature type="region of interest" description="Disordered" evidence="1">
    <location>
        <begin position="36"/>
        <end position="156"/>
    </location>
</feature>
<dbReference type="eggNOG" id="COG2367">
    <property type="taxonomic scope" value="Bacteria"/>
</dbReference>
<feature type="signal peptide" evidence="2">
    <location>
        <begin position="1"/>
        <end position="25"/>
    </location>
</feature>
<feature type="domain" description="Beta-lactamase class A catalytic" evidence="3">
    <location>
        <begin position="220"/>
        <end position="294"/>
    </location>
</feature>
<gene>
    <name evidence="4" type="ORF">KILIM_004_00640</name>
</gene>
<dbReference type="InterPro" id="IPR045155">
    <property type="entry name" value="Beta-lactam_cat"/>
</dbReference>
<dbReference type="GO" id="GO:0008800">
    <property type="term" value="F:beta-lactamase activity"/>
    <property type="evidence" value="ECO:0007669"/>
    <property type="project" value="InterPro"/>
</dbReference>
<keyword evidence="2" id="KW-0732">Signal</keyword>
<dbReference type="SUPFAM" id="SSF56601">
    <property type="entry name" value="beta-lactamase/transpeptidase-like"/>
    <property type="match status" value="1"/>
</dbReference>
<reference evidence="4 5" key="1">
    <citation type="submission" date="2012-08" db="EMBL/GenBank/DDBJ databases">
        <title>Whole genome shotgun sequence of Kineosphaera limosa NBRC 100340.</title>
        <authorList>
            <person name="Yoshida I."/>
            <person name="Isaki S."/>
            <person name="Hosoyama A."/>
            <person name="Tsuchikane K."/>
            <person name="Katsumata H."/>
            <person name="Ando Y."/>
            <person name="Ohji S."/>
            <person name="Hamada M."/>
            <person name="Tamura T."/>
            <person name="Yamazoe A."/>
            <person name="Yamazaki S."/>
            <person name="Fujita N."/>
        </authorList>
    </citation>
    <scope>NUCLEOTIDE SEQUENCE [LARGE SCALE GENOMIC DNA]</scope>
    <source>
        <strain evidence="4 5">NBRC 100340</strain>
    </source>
</reference>
<evidence type="ECO:0000313" key="5">
    <source>
        <dbReference type="Proteomes" id="UP000008366"/>
    </source>
</evidence>
<feature type="chain" id="PRO_5003900102" description="Beta-lactamase class A catalytic domain-containing protein" evidence="2">
    <location>
        <begin position="26"/>
        <end position="394"/>
    </location>
</feature>
<evidence type="ECO:0000313" key="4">
    <source>
        <dbReference type="EMBL" id="GAB94274.1"/>
    </source>
</evidence>
<dbReference type="PROSITE" id="PS51257">
    <property type="entry name" value="PROKAR_LIPOPROTEIN"/>
    <property type="match status" value="1"/>
</dbReference>
<proteinExistence type="predicted"/>
<dbReference type="Proteomes" id="UP000008366">
    <property type="component" value="Unassembled WGS sequence"/>
</dbReference>
<dbReference type="GO" id="GO:0030655">
    <property type="term" value="P:beta-lactam antibiotic catabolic process"/>
    <property type="evidence" value="ECO:0007669"/>
    <property type="project" value="InterPro"/>
</dbReference>
<sequence>MSRRATVAATVVGALLLTGCSGIQAEPGSVTAVEASATPSVATTRPTPGQVTMVSPTQSTPRSAGESSAATTPGSTTSTRTPVPPAASSSSSASVPAGSATHATTPADQTPDQAGHEQPTTDGASSTTNAASPAATPLATPEIDTRTLPPAGHLDPDELQAALAPVRERYGDRLAVAWGPVGEPAAVRSVGATKDVESWSTIKAPIALAIEQQADGEPSESVRRQVRLMLTVSDNAAASALWRELGDPATRVRQVLREAGDETTVPARDADGAAVTFGLTAWQPADAARFATMLPCAPEADPVLDLLGSIDSEHQWGLGTVADARFKGGWGPSPHGYLARQVGVIPRHGDQWVGVAIAAQPDADNHAQAVAAIDEATTILVSLLGYDDAGTCPR</sequence>
<organism evidence="4 5">
    <name type="scientific">Kineosphaera limosa NBRC 100340</name>
    <dbReference type="NCBI Taxonomy" id="1184609"/>
    <lineage>
        <taxon>Bacteria</taxon>
        <taxon>Bacillati</taxon>
        <taxon>Actinomycetota</taxon>
        <taxon>Actinomycetes</taxon>
        <taxon>Micrococcales</taxon>
        <taxon>Dermatophilaceae</taxon>
        <taxon>Kineosphaera</taxon>
    </lineage>
</organism>
<dbReference type="Gene3D" id="3.40.710.10">
    <property type="entry name" value="DD-peptidase/beta-lactamase superfamily"/>
    <property type="match status" value="1"/>
</dbReference>
<evidence type="ECO:0000259" key="3">
    <source>
        <dbReference type="Pfam" id="PF13354"/>
    </source>
</evidence>
<dbReference type="OrthoDB" id="3729831at2"/>
<name>K6X644_9MICO</name>
<feature type="compositionally biased region" description="Low complexity" evidence="1">
    <location>
        <begin position="67"/>
        <end position="101"/>
    </location>
</feature>
<protein>
    <recommendedName>
        <fullName evidence="3">Beta-lactamase class A catalytic domain-containing protein</fullName>
    </recommendedName>
</protein>
<dbReference type="InterPro" id="IPR012338">
    <property type="entry name" value="Beta-lactam/transpept-like"/>
</dbReference>
<dbReference type="Pfam" id="PF13354">
    <property type="entry name" value="Beta-lactamase2"/>
    <property type="match status" value="1"/>
</dbReference>
<dbReference type="AlphaFoldDB" id="K6X644"/>
<accession>K6X644</accession>
<dbReference type="EMBL" id="BAHD01000004">
    <property type="protein sequence ID" value="GAB94274.1"/>
    <property type="molecule type" value="Genomic_DNA"/>
</dbReference>
<feature type="compositionally biased region" description="Low complexity" evidence="1">
    <location>
        <begin position="124"/>
        <end position="141"/>
    </location>
</feature>
<evidence type="ECO:0000256" key="2">
    <source>
        <dbReference type="SAM" id="SignalP"/>
    </source>
</evidence>
<evidence type="ECO:0000256" key="1">
    <source>
        <dbReference type="SAM" id="MobiDB-lite"/>
    </source>
</evidence>
<comment type="caution">
    <text evidence="4">The sequence shown here is derived from an EMBL/GenBank/DDBJ whole genome shotgun (WGS) entry which is preliminary data.</text>
</comment>